<evidence type="ECO:0000256" key="2">
    <source>
        <dbReference type="ARBA" id="ARBA00022448"/>
    </source>
</evidence>
<reference evidence="8" key="1">
    <citation type="journal article" date="2015" name="Nature">
        <title>Complex archaea that bridge the gap between prokaryotes and eukaryotes.</title>
        <authorList>
            <person name="Spang A."/>
            <person name="Saw J.H."/>
            <person name="Jorgensen S.L."/>
            <person name="Zaremba-Niedzwiedzka K."/>
            <person name="Martijn J."/>
            <person name="Lind A.E."/>
            <person name="van Eijk R."/>
            <person name="Schleper C."/>
            <person name="Guy L."/>
            <person name="Ettema T.J."/>
        </authorList>
    </citation>
    <scope>NUCLEOTIDE SEQUENCE</scope>
</reference>
<accession>A0A0F9H8Q8</accession>
<dbReference type="GO" id="GO:0000041">
    <property type="term" value="P:transition metal ion transport"/>
    <property type="evidence" value="ECO:0007669"/>
    <property type="project" value="InterPro"/>
</dbReference>
<gene>
    <name evidence="8" type="ORF">LCGC14_1733810</name>
</gene>
<dbReference type="EMBL" id="LAZR01015770">
    <property type="protein sequence ID" value="KKM07445.1"/>
    <property type="molecule type" value="Genomic_DNA"/>
</dbReference>
<keyword evidence="2" id="KW-0813">Transport</keyword>
<sequence>GVISDIFTYIGTSIGLGLLVLEGGESFFATVTQSLKAMLEIFVVFMVTSQGPLCIAEGIVVGLVISYVYKVRPSILFSLRVVKERTDALPA</sequence>
<feature type="transmembrane region" description="Helical" evidence="7">
    <location>
        <begin position="6"/>
        <end position="29"/>
    </location>
</feature>
<keyword evidence="3" id="KW-1003">Cell membrane</keyword>
<dbReference type="InterPro" id="IPR002751">
    <property type="entry name" value="CbiM/NikMN"/>
</dbReference>
<proteinExistence type="predicted"/>
<keyword evidence="4 7" id="KW-0812">Transmembrane</keyword>
<evidence type="ECO:0000256" key="4">
    <source>
        <dbReference type="ARBA" id="ARBA00022692"/>
    </source>
</evidence>
<dbReference type="Pfam" id="PF01891">
    <property type="entry name" value="CbiM"/>
    <property type="match status" value="1"/>
</dbReference>
<organism evidence="8">
    <name type="scientific">marine sediment metagenome</name>
    <dbReference type="NCBI Taxonomy" id="412755"/>
    <lineage>
        <taxon>unclassified sequences</taxon>
        <taxon>metagenomes</taxon>
        <taxon>ecological metagenomes</taxon>
    </lineage>
</organism>
<evidence type="ECO:0000256" key="5">
    <source>
        <dbReference type="ARBA" id="ARBA00022989"/>
    </source>
</evidence>
<dbReference type="GO" id="GO:0005886">
    <property type="term" value="C:plasma membrane"/>
    <property type="evidence" value="ECO:0007669"/>
    <property type="project" value="UniProtKB-SubCell"/>
</dbReference>
<feature type="non-terminal residue" evidence="8">
    <location>
        <position position="1"/>
    </location>
</feature>
<dbReference type="AlphaFoldDB" id="A0A0F9H8Q8"/>
<keyword evidence="6 7" id="KW-0472">Membrane</keyword>
<comment type="caution">
    <text evidence="8">The sequence shown here is derived from an EMBL/GenBank/DDBJ whole genome shotgun (WGS) entry which is preliminary data.</text>
</comment>
<evidence type="ECO:0000256" key="7">
    <source>
        <dbReference type="SAM" id="Phobius"/>
    </source>
</evidence>
<protein>
    <submittedName>
        <fullName evidence="8">Uncharacterized protein</fullName>
    </submittedName>
</protein>
<feature type="transmembrane region" description="Helical" evidence="7">
    <location>
        <begin position="41"/>
        <end position="69"/>
    </location>
</feature>
<evidence type="ECO:0000256" key="6">
    <source>
        <dbReference type="ARBA" id="ARBA00023136"/>
    </source>
</evidence>
<name>A0A0F9H8Q8_9ZZZZ</name>
<evidence type="ECO:0000256" key="1">
    <source>
        <dbReference type="ARBA" id="ARBA00004651"/>
    </source>
</evidence>
<evidence type="ECO:0000313" key="8">
    <source>
        <dbReference type="EMBL" id="KKM07445.1"/>
    </source>
</evidence>
<comment type="subcellular location">
    <subcellularLocation>
        <location evidence="1">Cell membrane</location>
        <topology evidence="1">Multi-pass membrane protein</topology>
    </subcellularLocation>
</comment>
<evidence type="ECO:0000256" key="3">
    <source>
        <dbReference type="ARBA" id="ARBA00022475"/>
    </source>
</evidence>
<keyword evidence="5 7" id="KW-1133">Transmembrane helix</keyword>